<feature type="domain" description="Ig-like" evidence="1">
    <location>
        <begin position="1"/>
        <end position="93"/>
    </location>
</feature>
<dbReference type="GeneID" id="20195817"/>
<dbReference type="KEGG" id="hro:HELRODRAFT_123056"/>
<dbReference type="InterPro" id="IPR007110">
    <property type="entry name" value="Ig-like_dom"/>
</dbReference>
<name>T1EGW7_HELRO</name>
<dbReference type="PROSITE" id="PS50835">
    <property type="entry name" value="IG_LIKE"/>
    <property type="match status" value="2"/>
</dbReference>
<organism evidence="3 4">
    <name type="scientific">Helobdella robusta</name>
    <name type="common">Californian leech</name>
    <dbReference type="NCBI Taxonomy" id="6412"/>
    <lineage>
        <taxon>Eukaryota</taxon>
        <taxon>Metazoa</taxon>
        <taxon>Spiralia</taxon>
        <taxon>Lophotrochozoa</taxon>
        <taxon>Annelida</taxon>
        <taxon>Clitellata</taxon>
        <taxon>Hirudinea</taxon>
        <taxon>Rhynchobdellida</taxon>
        <taxon>Glossiphoniidae</taxon>
        <taxon>Helobdella</taxon>
    </lineage>
</organism>
<dbReference type="InParanoid" id="T1EGW7"/>
<dbReference type="Pfam" id="PF13927">
    <property type="entry name" value="Ig_3"/>
    <property type="match status" value="1"/>
</dbReference>
<dbReference type="SMART" id="SM00406">
    <property type="entry name" value="IGv"/>
    <property type="match status" value="2"/>
</dbReference>
<dbReference type="AlphaFoldDB" id="T1EGW7"/>
<dbReference type="GO" id="GO:0032589">
    <property type="term" value="C:neuron projection membrane"/>
    <property type="evidence" value="ECO:0000318"/>
    <property type="project" value="GO_Central"/>
</dbReference>
<feature type="domain" description="Ig-like" evidence="1">
    <location>
        <begin position="112"/>
        <end position="190"/>
    </location>
</feature>
<dbReference type="Gene3D" id="2.60.40.10">
    <property type="entry name" value="Immunoglobulins"/>
    <property type="match status" value="2"/>
</dbReference>
<accession>T1EGW7</accession>
<dbReference type="Pfam" id="PF07686">
    <property type="entry name" value="V-set"/>
    <property type="match status" value="1"/>
</dbReference>
<keyword evidence="4" id="KW-1185">Reference proteome</keyword>
<protein>
    <recommendedName>
        <fullName evidence="1">Ig-like domain-containing protein</fullName>
    </recommendedName>
</protein>
<dbReference type="InterPro" id="IPR003598">
    <property type="entry name" value="Ig_sub2"/>
</dbReference>
<dbReference type="STRING" id="6412.T1EGW7"/>
<reference evidence="3" key="3">
    <citation type="submission" date="2015-06" db="UniProtKB">
        <authorList>
            <consortium name="EnsemblMetazoa"/>
        </authorList>
    </citation>
    <scope>IDENTIFICATION</scope>
</reference>
<dbReference type="CTD" id="20195817"/>
<dbReference type="FunFam" id="2.60.40.10:FF:003219">
    <property type="match status" value="1"/>
</dbReference>
<evidence type="ECO:0000259" key="1">
    <source>
        <dbReference type="PROSITE" id="PS50835"/>
    </source>
</evidence>
<dbReference type="HOGENOM" id="CLU_046341_4_2_1"/>
<dbReference type="EnsemblMetazoa" id="HelroT123056">
    <property type="protein sequence ID" value="HelroP123056"/>
    <property type="gene ID" value="HelroG123056"/>
</dbReference>
<evidence type="ECO:0000313" key="3">
    <source>
        <dbReference type="EnsemblMetazoa" id="HelroP123056"/>
    </source>
</evidence>
<evidence type="ECO:0000313" key="2">
    <source>
        <dbReference type="EMBL" id="ESO11047.1"/>
    </source>
</evidence>
<dbReference type="RefSeq" id="XP_009011316.1">
    <property type="nucleotide sequence ID" value="XM_009013068.1"/>
</dbReference>
<dbReference type="PANTHER" id="PTHR23279:SF36">
    <property type="entry name" value="DEFECTIVE PROBOSCIS EXTENSION RESPONSE 9, ISOFORM A"/>
    <property type="match status" value="1"/>
</dbReference>
<dbReference type="EMBL" id="AMQM01002805">
    <property type="status" value="NOT_ANNOTATED_CDS"/>
    <property type="molecule type" value="Genomic_DNA"/>
</dbReference>
<proteinExistence type="predicted"/>
<dbReference type="InterPro" id="IPR013106">
    <property type="entry name" value="Ig_V-set"/>
</dbReference>
<dbReference type="InterPro" id="IPR013783">
    <property type="entry name" value="Ig-like_fold"/>
</dbReference>
<dbReference type="SMART" id="SM00409">
    <property type="entry name" value="IG"/>
    <property type="match status" value="2"/>
</dbReference>
<dbReference type="GO" id="GO:0050808">
    <property type="term" value="P:synapse organization"/>
    <property type="evidence" value="ECO:0000318"/>
    <property type="project" value="GO_Central"/>
</dbReference>
<dbReference type="FunFam" id="2.60.40.10:FF:002531">
    <property type="entry name" value="Defective proboscis extension response"/>
    <property type="match status" value="1"/>
</dbReference>
<dbReference type="InterPro" id="IPR036179">
    <property type="entry name" value="Ig-like_dom_sf"/>
</dbReference>
<dbReference type="InterPro" id="IPR037448">
    <property type="entry name" value="Zig-8"/>
</dbReference>
<dbReference type="SUPFAM" id="SSF48726">
    <property type="entry name" value="Immunoglobulin"/>
    <property type="match status" value="2"/>
</dbReference>
<gene>
    <name evidence="3" type="primary">20195817</name>
    <name evidence="2" type="ORF">HELRODRAFT_123056</name>
</gene>
<dbReference type="eggNOG" id="KOG3510">
    <property type="taxonomic scope" value="Eukaryota"/>
</dbReference>
<dbReference type="InterPro" id="IPR003599">
    <property type="entry name" value="Ig_sub"/>
</dbReference>
<dbReference type="PANTHER" id="PTHR23279">
    <property type="entry name" value="DEFECTIVE PROBOSCIS EXTENSION RESPONSE DPR -RELATED"/>
    <property type="match status" value="1"/>
</dbReference>
<dbReference type="OrthoDB" id="190835at2759"/>
<reference evidence="4" key="1">
    <citation type="submission" date="2012-12" db="EMBL/GenBank/DDBJ databases">
        <authorList>
            <person name="Hellsten U."/>
            <person name="Grimwood J."/>
            <person name="Chapman J.A."/>
            <person name="Shapiro H."/>
            <person name="Aerts A."/>
            <person name="Otillar R.P."/>
            <person name="Terry A.Y."/>
            <person name="Boore J.L."/>
            <person name="Simakov O."/>
            <person name="Marletaz F."/>
            <person name="Cho S.-J."/>
            <person name="Edsinger-Gonzales E."/>
            <person name="Havlak P."/>
            <person name="Kuo D.-H."/>
            <person name="Larsson T."/>
            <person name="Lv J."/>
            <person name="Arendt D."/>
            <person name="Savage R."/>
            <person name="Osoegawa K."/>
            <person name="de Jong P."/>
            <person name="Lindberg D.R."/>
            <person name="Seaver E.C."/>
            <person name="Weisblat D.A."/>
            <person name="Putnam N.H."/>
            <person name="Grigoriev I.V."/>
            <person name="Rokhsar D.S."/>
        </authorList>
    </citation>
    <scope>NUCLEOTIDE SEQUENCE</scope>
</reference>
<evidence type="ECO:0000313" key="4">
    <source>
        <dbReference type="Proteomes" id="UP000015101"/>
    </source>
</evidence>
<sequence length="196" mass="21921">AKQNVTSHQGDRAMLTCIVSNLGTKSVSWKRQGDSHPLTIGNSAFVSDSRLSVNFNQVSDEWSLIIQDIKLADEGVYVCLVTTKDLKYNASATVWLNVKTIQISGTTYVEVGQTINLSCNVTGRPLPPHHVTWYKDDEVIIFDPRQSKVKVNQTLFQNNYVSRLEITRVVSIDTAWYTCRSSNDDSDSIHVQVLNG</sequence>
<dbReference type="FunCoup" id="T1EGW7">
    <property type="interactions" value="276"/>
</dbReference>
<dbReference type="CDD" id="cd00096">
    <property type="entry name" value="Ig"/>
    <property type="match status" value="1"/>
</dbReference>
<dbReference type="SMART" id="SM00408">
    <property type="entry name" value="IGc2"/>
    <property type="match status" value="2"/>
</dbReference>
<dbReference type="Proteomes" id="UP000015101">
    <property type="component" value="Unassembled WGS sequence"/>
</dbReference>
<reference evidence="2 4" key="2">
    <citation type="journal article" date="2013" name="Nature">
        <title>Insights into bilaterian evolution from three spiralian genomes.</title>
        <authorList>
            <person name="Simakov O."/>
            <person name="Marletaz F."/>
            <person name="Cho S.J."/>
            <person name="Edsinger-Gonzales E."/>
            <person name="Havlak P."/>
            <person name="Hellsten U."/>
            <person name="Kuo D.H."/>
            <person name="Larsson T."/>
            <person name="Lv J."/>
            <person name="Arendt D."/>
            <person name="Savage R."/>
            <person name="Osoegawa K."/>
            <person name="de Jong P."/>
            <person name="Grimwood J."/>
            <person name="Chapman J.A."/>
            <person name="Shapiro H."/>
            <person name="Aerts A."/>
            <person name="Otillar R.P."/>
            <person name="Terry A.Y."/>
            <person name="Boore J.L."/>
            <person name="Grigoriev I.V."/>
            <person name="Lindberg D.R."/>
            <person name="Seaver E.C."/>
            <person name="Weisblat D.A."/>
            <person name="Putnam N.H."/>
            <person name="Rokhsar D.S."/>
        </authorList>
    </citation>
    <scope>NUCLEOTIDE SEQUENCE</scope>
</reference>
<dbReference type="OMA" id="YANIRCI"/>
<dbReference type="EMBL" id="KB095858">
    <property type="protein sequence ID" value="ESO11047.1"/>
    <property type="molecule type" value="Genomic_DNA"/>
</dbReference>